<keyword evidence="6" id="KW-1185">Reference proteome</keyword>
<evidence type="ECO:0000313" key="5">
    <source>
        <dbReference type="EMBL" id="PHT89129.1"/>
    </source>
</evidence>
<accession>A0A2G3A4G1</accession>
<evidence type="ECO:0000256" key="2">
    <source>
        <dbReference type="ARBA" id="ARBA00022670"/>
    </source>
</evidence>
<dbReference type="InterPro" id="IPR003653">
    <property type="entry name" value="Peptidase_C48_C"/>
</dbReference>
<evidence type="ECO:0000256" key="3">
    <source>
        <dbReference type="ARBA" id="ARBA00022801"/>
    </source>
</evidence>
<dbReference type="EMBL" id="AYRZ02000002">
    <property type="protein sequence ID" value="PHT89129.1"/>
    <property type="molecule type" value="Genomic_DNA"/>
</dbReference>
<dbReference type="AlphaFoldDB" id="A0A2G3A4G1"/>
<comment type="similarity">
    <text evidence="1">Belongs to the peptidase C48 family.</text>
</comment>
<reference evidence="5 6" key="1">
    <citation type="journal article" date="2014" name="Nat. Genet.">
        <title>Genome sequence of the hot pepper provides insights into the evolution of pungency in Capsicum species.</title>
        <authorList>
            <person name="Kim S."/>
            <person name="Park M."/>
            <person name="Yeom S.I."/>
            <person name="Kim Y.M."/>
            <person name="Lee J.M."/>
            <person name="Lee H.A."/>
            <person name="Seo E."/>
            <person name="Choi J."/>
            <person name="Cheong K."/>
            <person name="Kim K.T."/>
            <person name="Jung K."/>
            <person name="Lee G.W."/>
            <person name="Oh S.K."/>
            <person name="Bae C."/>
            <person name="Kim S.B."/>
            <person name="Lee H.Y."/>
            <person name="Kim S.Y."/>
            <person name="Kim M.S."/>
            <person name="Kang B.C."/>
            <person name="Jo Y.D."/>
            <person name="Yang H.B."/>
            <person name="Jeong H.J."/>
            <person name="Kang W.H."/>
            <person name="Kwon J.K."/>
            <person name="Shin C."/>
            <person name="Lim J.Y."/>
            <person name="Park J.H."/>
            <person name="Huh J.H."/>
            <person name="Kim J.S."/>
            <person name="Kim B.D."/>
            <person name="Cohen O."/>
            <person name="Paran I."/>
            <person name="Suh M.C."/>
            <person name="Lee S.B."/>
            <person name="Kim Y.K."/>
            <person name="Shin Y."/>
            <person name="Noh S.J."/>
            <person name="Park J."/>
            <person name="Seo Y.S."/>
            <person name="Kwon S.Y."/>
            <person name="Kim H.A."/>
            <person name="Park J.M."/>
            <person name="Kim H.J."/>
            <person name="Choi S.B."/>
            <person name="Bosland P.W."/>
            <person name="Reeves G."/>
            <person name="Jo S.H."/>
            <person name="Lee B.W."/>
            <person name="Cho H.T."/>
            <person name="Choi H.S."/>
            <person name="Lee M.S."/>
            <person name="Yu Y."/>
            <person name="Do Choi Y."/>
            <person name="Park B.S."/>
            <person name="van Deynze A."/>
            <person name="Ashrafi H."/>
            <person name="Hill T."/>
            <person name="Kim W.T."/>
            <person name="Pai H.S."/>
            <person name="Ahn H.K."/>
            <person name="Yeam I."/>
            <person name="Giovannoni J.J."/>
            <person name="Rose J.K."/>
            <person name="Sorensen I."/>
            <person name="Lee S.J."/>
            <person name="Kim R.W."/>
            <person name="Choi I.Y."/>
            <person name="Choi B.S."/>
            <person name="Lim J.S."/>
            <person name="Lee Y.H."/>
            <person name="Choi D."/>
        </authorList>
    </citation>
    <scope>NUCLEOTIDE SEQUENCE [LARGE SCALE GENOMIC DNA]</scope>
    <source>
        <strain evidence="6">cv. CM334</strain>
    </source>
</reference>
<dbReference type="PANTHER" id="PTHR31470">
    <property type="entry name" value="CYSTEINE PROTEINASES SUPERFAMILY PROTEIN-RELATED-RELATED"/>
    <property type="match status" value="1"/>
</dbReference>
<dbReference type="SUPFAM" id="SSF54001">
    <property type="entry name" value="Cysteine proteinases"/>
    <property type="match status" value="1"/>
</dbReference>
<keyword evidence="3" id="KW-0378">Hydrolase</keyword>
<dbReference type="InterPro" id="IPR038765">
    <property type="entry name" value="Papain-like_cys_pep_sf"/>
</dbReference>
<dbReference type="Proteomes" id="UP000222542">
    <property type="component" value="Unassembled WGS sequence"/>
</dbReference>
<feature type="domain" description="Ubiquitin-like protease family profile" evidence="4">
    <location>
        <begin position="1"/>
        <end position="159"/>
    </location>
</feature>
<proteinExistence type="inferred from homology"/>
<dbReference type="Gramene" id="PHT89129">
    <property type="protein sequence ID" value="PHT89129"/>
    <property type="gene ID" value="T459_04242"/>
</dbReference>
<keyword evidence="2" id="KW-0645">Protease</keyword>
<name>A0A2G3A4G1_CAPAN</name>
<reference evidence="5 6" key="2">
    <citation type="journal article" date="2017" name="Genome Biol.">
        <title>New reference genome sequences of hot pepper reveal the massive evolution of plant disease-resistance genes by retroduplication.</title>
        <authorList>
            <person name="Kim S."/>
            <person name="Park J."/>
            <person name="Yeom S.I."/>
            <person name="Kim Y.M."/>
            <person name="Seo E."/>
            <person name="Kim K.T."/>
            <person name="Kim M.S."/>
            <person name="Lee J.M."/>
            <person name="Cheong K."/>
            <person name="Shin H.S."/>
            <person name="Kim S.B."/>
            <person name="Han K."/>
            <person name="Lee J."/>
            <person name="Park M."/>
            <person name="Lee H.A."/>
            <person name="Lee H.Y."/>
            <person name="Lee Y."/>
            <person name="Oh S."/>
            <person name="Lee J.H."/>
            <person name="Choi E."/>
            <person name="Choi E."/>
            <person name="Lee S.E."/>
            <person name="Jeon J."/>
            <person name="Kim H."/>
            <person name="Choi G."/>
            <person name="Song H."/>
            <person name="Lee J."/>
            <person name="Lee S.C."/>
            <person name="Kwon J.K."/>
            <person name="Lee H.Y."/>
            <person name="Koo N."/>
            <person name="Hong Y."/>
            <person name="Kim R.W."/>
            <person name="Kang W.H."/>
            <person name="Huh J.H."/>
            <person name="Kang B.C."/>
            <person name="Yang T.J."/>
            <person name="Lee Y.H."/>
            <person name="Bennetzen J.L."/>
            <person name="Choi D."/>
        </authorList>
    </citation>
    <scope>NUCLEOTIDE SEQUENCE [LARGE SCALE GENOMIC DNA]</scope>
    <source>
        <strain evidence="6">cv. CM334</strain>
    </source>
</reference>
<protein>
    <recommendedName>
        <fullName evidence="4">Ubiquitin-like protease family profile domain-containing protein</fullName>
    </recommendedName>
</protein>
<dbReference type="GO" id="GO:0008234">
    <property type="term" value="F:cysteine-type peptidase activity"/>
    <property type="evidence" value="ECO:0007669"/>
    <property type="project" value="InterPro"/>
</dbReference>
<dbReference type="Pfam" id="PF02902">
    <property type="entry name" value="Peptidase_C48"/>
    <property type="match status" value="1"/>
</dbReference>
<dbReference type="PANTHER" id="PTHR31470:SF40">
    <property type="entry name" value="UBIQUITIN-LIKE PROTEASE FAMILY PROFILE DOMAIN-CONTAINING PROTEIN"/>
    <property type="match status" value="1"/>
</dbReference>
<dbReference type="PROSITE" id="PS50600">
    <property type="entry name" value="ULP_PROTEASE"/>
    <property type="match status" value="1"/>
</dbReference>
<organism evidence="5 6">
    <name type="scientific">Capsicum annuum</name>
    <name type="common">Capsicum pepper</name>
    <dbReference type="NCBI Taxonomy" id="4072"/>
    <lineage>
        <taxon>Eukaryota</taxon>
        <taxon>Viridiplantae</taxon>
        <taxon>Streptophyta</taxon>
        <taxon>Embryophyta</taxon>
        <taxon>Tracheophyta</taxon>
        <taxon>Spermatophyta</taxon>
        <taxon>Magnoliopsida</taxon>
        <taxon>eudicotyledons</taxon>
        <taxon>Gunneridae</taxon>
        <taxon>Pentapetalae</taxon>
        <taxon>asterids</taxon>
        <taxon>lamiids</taxon>
        <taxon>Solanales</taxon>
        <taxon>Solanaceae</taxon>
        <taxon>Solanoideae</taxon>
        <taxon>Capsiceae</taxon>
        <taxon>Capsicum</taxon>
    </lineage>
</organism>
<dbReference type="GO" id="GO:0006508">
    <property type="term" value="P:proteolysis"/>
    <property type="evidence" value="ECO:0007669"/>
    <property type="project" value="UniProtKB-KW"/>
</dbReference>
<evidence type="ECO:0000259" key="4">
    <source>
        <dbReference type="PROSITE" id="PS50600"/>
    </source>
</evidence>
<comment type="caution">
    <text evidence="5">The sequence shown here is derived from an EMBL/GenBank/DDBJ whole genome shotgun (WGS) entry which is preliminary data.</text>
</comment>
<evidence type="ECO:0000313" key="6">
    <source>
        <dbReference type="Proteomes" id="UP000222542"/>
    </source>
</evidence>
<gene>
    <name evidence="5" type="ORF">T459_04242</name>
</gene>
<sequence length="220" mass="25241">MNIVRRVFDVYKVDDASLNAGGKEYHLNKYIGEFHMHATVPWHTVDHIFFPIHVKAKYHWVLAVISFNHRCIYVYDSLLAVGHDAVVLSKIKKLATVIPICLIACKFYENKGIEIDNHPNYKLNDKMNSFSVSVVENVPQQPSGSLTCVLYMITYAECFTFDEGVPSVNFNSNLIRIRYTSLLWNYATRKAEAEVQSDDEAPMRPLRKIELSEGTEVHDI</sequence>
<evidence type="ECO:0000256" key="1">
    <source>
        <dbReference type="ARBA" id="ARBA00005234"/>
    </source>
</evidence>
<dbReference type="Gene3D" id="3.40.395.10">
    <property type="entry name" value="Adenoviral Proteinase, Chain A"/>
    <property type="match status" value="1"/>
</dbReference>